<evidence type="ECO:0000313" key="1">
    <source>
        <dbReference type="EMBL" id="GAI12038.1"/>
    </source>
</evidence>
<dbReference type="Gene3D" id="3.30.720.160">
    <property type="entry name" value="Bifunctional DNA primase/polymerase, N-terminal"/>
    <property type="match status" value="1"/>
</dbReference>
<dbReference type="SUPFAM" id="SSF56747">
    <property type="entry name" value="Prim-pol domain"/>
    <property type="match status" value="1"/>
</dbReference>
<dbReference type="EMBL" id="BARV01005175">
    <property type="protein sequence ID" value="GAI12038.1"/>
    <property type="molecule type" value="Genomic_DNA"/>
</dbReference>
<feature type="non-terminal residue" evidence="1">
    <location>
        <position position="1"/>
    </location>
</feature>
<dbReference type="AlphaFoldDB" id="X1KZA5"/>
<organism evidence="1">
    <name type="scientific">marine sediment metagenome</name>
    <dbReference type="NCBI Taxonomy" id="412755"/>
    <lineage>
        <taxon>unclassified sequences</taxon>
        <taxon>metagenomes</taxon>
        <taxon>ecological metagenomes</taxon>
    </lineage>
</organism>
<sequence length="61" mass="7261">NNSKIPAIRWKKYQYERAGIEEILIWSMTFREPNIALITGRELIVIDLDDLEKYSYPLFVS</sequence>
<gene>
    <name evidence="1" type="ORF">S06H3_10926</name>
</gene>
<accession>X1KZA5</accession>
<proteinExistence type="predicted"/>
<name>X1KZA5_9ZZZZ</name>
<comment type="caution">
    <text evidence="1">The sequence shown here is derived from an EMBL/GenBank/DDBJ whole genome shotgun (WGS) entry which is preliminary data.</text>
</comment>
<reference evidence="1" key="1">
    <citation type="journal article" date="2014" name="Front. Microbiol.">
        <title>High frequency of phylogenetically diverse reductive dehalogenase-homologous genes in deep subseafloor sedimentary metagenomes.</title>
        <authorList>
            <person name="Kawai M."/>
            <person name="Futagami T."/>
            <person name="Toyoda A."/>
            <person name="Takaki Y."/>
            <person name="Nishi S."/>
            <person name="Hori S."/>
            <person name="Arai W."/>
            <person name="Tsubouchi T."/>
            <person name="Morono Y."/>
            <person name="Uchiyama I."/>
            <person name="Ito T."/>
            <person name="Fujiyama A."/>
            <person name="Inagaki F."/>
            <person name="Takami H."/>
        </authorList>
    </citation>
    <scope>NUCLEOTIDE SEQUENCE</scope>
    <source>
        <strain evidence="1">Expedition CK06-06</strain>
    </source>
</reference>
<protein>
    <submittedName>
        <fullName evidence="1">Uncharacterized protein</fullName>
    </submittedName>
</protein>